<dbReference type="VEuPathDB" id="FungiDB:CPSG_05383"/>
<feature type="compositionally biased region" description="Basic and acidic residues" evidence="1">
    <location>
        <begin position="32"/>
        <end position="58"/>
    </location>
</feature>
<reference evidence="3" key="1">
    <citation type="journal article" date="2010" name="Genome Res.">
        <title>Population genomic sequencing of Coccidioides fungi reveals recent hybridization and transposon control.</title>
        <authorList>
            <person name="Neafsey D.E."/>
            <person name="Barker B.M."/>
            <person name="Sharpton T.J."/>
            <person name="Stajich J.E."/>
            <person name="Park D.J."/>
            <person name="Whiston E."/>
            <person name="Hung C.-Y."/>
            <person name="McMahan C."/>
            <person name="White J."/>
            <person name="Sykes S."/>
            <person name="Heiman D."/>
            <person name="Young S."/>
            <person name="Zeng Q."/>
            <person name="Abouelleil A."/>
            <person name="Aftuck L."/>
            <person name="Bessette D."/>
            <person name="Brown A."/>
            <person name="FitzGerald M."/>
            <person name="Lui A."/>
            <person name="Macdonald J.P."/>
            <person name="Priest M."/>
            <person name="Orbach M.J."/>
            <person name="Galgiani J.N."/>
            <person name="Kirkland T.N."/>
            <person name="Cole G.T."/>
            <person name="Birren B.W."/>
            <person name="Henn M.R."/>
            <person name="Taylor J.W."/>
            <person name="Rounsley S.D."/>
        </authorList>
    </citation>
    <scope>NUCLEOTIDE SEQUENCE [LARGE SCALE GENOMIC DNA]</scope>
    <source>
        <strain evidence="3">RMSCC 757 / Silveira</strain>
    </source>
</reference>
<feature type="region of interest" description="Disordered" evidence="1">
    <location>
        <begin position="32"/>
        <end position="60"/>
    </location>
</feature>
<evidence type="ECO:0000256" key="1">
    <source>
        <dbReference type="SAM" id="MobiDB-lite"/>
    </source>
</evidence>
<dbReference type="AlphaFoldDB" id="E9D787"/>
<organism evidence="3">
    <name type="scientific">Coccidioides posadasii (strain RMSCC 757 / Silveira)</name>
    <name type="common">Valley fever fungus</name>
    <dbReference type="NCBI Taxonomy" id="443226"/>
    <lineage>
        <taxon>Eukaryota</taxon>
        <taxon>Fungi</taxon>
        <taxon>Dikarya</taxon>
        <taxon>Ascomycota</taxon>
        <taxon>Pezizomycotina</taxon>
        <taxon>Eurotiomycetes</taxon>
        <taxon>Eurotiomycetidae</taxon>
        <taxon>Onygenales</taxon>
        <taxon>Onygenaceae</taxon>
        <taxon>Coccidioides</taxon>
    </lineage>
</organism>
<dbReference type="HOGENOM" id="CLU_1722206_0_0_1"/>
<gene>
    <name evidence="2" type="ORF">CPSG_05383</name>
</gene>
<evidence type="ECO:0000313" key="2">
    <source>
        <dbReference type="EMBL" id="EFW17746.1"/>
    </source>
</evidence>
<dbReference type="EMBL" id="GL636493">
    <property type="protein sequence ID" value="EFW17746.1"/>
    <property type="molecule type" value="Genomic_DNA"/>
</dbReference>
<name>E9D787_COCPS</name>
<reference evidence="3" key="2">
    <citation type="submission" date="2010-03" db="EMBL/GenBank/DDBJ databases">
        <title>The genome sequence of Coccidioides posadasii strain Silveira.</title>
        <authorList>
            <consortium name="The Broad Institute Genome Sequencing Center for Infectious Disease"/>
            <person name="Neafsey D."/>
            <person name="Orbach M."/>
            <person name="Henn M.R."/>
            <person name="Cole G.T."/>
            <person name="Galgiani J."/>
            <person name="Gardner M.J."/>
            <person name="Kirkland T.N."/>
            <person name="Taylor J.W."/>
            <person name="Young S.K."/>
            <person name="Zeng Q."/>
            <person name="Koehrsen M."/>
            <person name="Alvarado L."/>
            <person name="Berlin A."/>
            <person name="Borenstein D."/>
            <person name="Chapman S.B."/>
            <person name="Chen Z."/>
            <person name="Engels R."/>
            <person name="Freedman E."/>
            <person name="Gellesch M."/>
            <person name="Goldberg J."/>
            <person name="Griggs A."/>
            <person name="Gujja S."/>
            <person name="Heilman E."/>
            <person name="Heiman D."/>
            <person name="Howarth C."/>
            <person name="Jen D."/>
            <person name="Larson L."/>
            <person name="Mehta T."/>
            <person name="Neiman D."/>
            <person name="Park D."/>
            <person name="Pearson M."/>
            <person name="Richards J."/>
            <person name="Roberts A."/>
            <person name="Saif S."/>
            <person name="Shea T."/>
            <person name="Shenoy N."/>
            <person name="Sisk P."/>
            <person name="Stolte C."/>
            <person name="Sykes S."/>
            <person name="Walk T."/>
            <person name="White J."/>
            <person name="Yandava C."/>
            <person name="Haas B."/>
            <person name="Nusbaum C."/>
            <person name="Birren B."/>
        </authorList>
    </citation>
    <scope>NUCLEOTIDE SEQUENCE [LARGE SCALE GENOMIC DNA]</scope>
    <source>
        <strain evidence="3">RMSCC 757 / Silveira</strain>
    </source>
</reference>
<protein>
    <submittedName>
        <fullName evidence="2">Uncharacterized protein</fullName>
    </submittedName>
</protein>
<dbReference type="Proteomes" id="UP000002497">
    <property type="component" value="Unassembled WGS sequence"/>
</dbReference>
<proteinExistence type="predicted"/>
<sequence length="152" mass="17299">MWIKKVEACYVNIENIDLKCIHNLTNKKCDVDGDNENDRDNRDDGVDKDDRDNGDDGKSNSYLENTELRLIALKSVYEILYNCVFHVSSSELSGCITRFVFYSKVKSSIFIVTSGVSSSSVKWDINAFDPSLTFLFFSFIVSLAHNRILFDA</sequence>
<evidence type="ECO:0000313" key="3">
    <source>
        <dbReference type="Proteomes" id="UP000002497"/>
    </source>
</evidence>
<keyword evidence="3" id="KW-1185">Reference proteome</keyword>
<accession>E9D787</accession>